<evidence type="ECO:0000256" key="1">
    <source>
        <dbReference type="ARBA" id="ARBA00022679"/>
    </source>
</evidence>
<proteinExistence type="predicted"/>
<evidence type="ECO:0000313" key="4">
    <source>
        <dbReference type="EMBL" id="GAA5482019.1"/>
    </source>
</evidence>
<accession>A0ABP9UL29</accession>
<evidence type="ECO:0000259" key="2">
    <source>
        <dbReference type="Pfam" id="PF00534"/>
    </source>
</evidence>
<organism evidence="4 5">
    <name type="scientific">Haloferula sargassicola</name>
    <dbReference type="NCBI Taxonomy" id="490096"/>
    <lineage>
        <taxon>Bacteria</taxon>
        <taxon>Pseudomonadati</taxon>
        <taxon>Verrucomicrobiota</taxon>
        <taxon>Verrucomicrobiia</taxon>
        <taxon>Verrucomicrobiales</taxon>
        <taxon>Verrucomicrobiaceae</taxon>
        <taxon>Haloferula</taxon>
    </lineage>
</organism>
<dbReference type="InterPro" id="IPR028098">
    <property type="entry name" value="Glyco_trans_4-like_N"/>
</dbReference>
<dbReference type="Pfam" id="PF13439">
    <property type="entry name" value="Glyco_transf_4"/>
    <property type="match status" value="1"/>
</dbReference>
<dbReference type="PANTHER" id="PTHR46401:SF2">
    <property type="entry name" value="GLYCOSYLTRANSFERASE WBBK-RELATED"/>
    <property type="match status" value="1"/>
</dbReference>
<evidence type="ECO:0000259" key="3">
    <source>
        <dbReference type="Pfam" id="PF13439"/>
    </source>
</evidence>
<dbReference type="PANTHER" id="PTHR46401">
    <property type="entry name" value="GLYCOSYLTRANSFERASE WBBK-RELATED"/>
    <property type="match status" value="1"/>
</dbReference>
<feature type="domain" description="Glycosyltransferase subfamily 4-like N-terminal" evidence="3">
    <location>
        <begin position="15"/>
        <end position="177"/>
    </location>
</feature>
<dbReference type="Gene3D" id="3.40.50.2000">
    <property type="entry name" value="Glycogen Phosphorylase B"/>
    <property type="match status" value="2"/>
</dbReference>
<keyword evidence="1" id="KW-0808">Transferase</keyword>
<gene>
    <name evidence="4" type="primary">mfpsA</name>
    <name evidence="4" type="ORF">Hsar01_01234</name>
</gene>
<dbReference type="Proteomes" id="UP001476282">
    <property type="component" value="Unassembled WGS sequence"/>
</dbReference>
<dbReference type="RefSeq" id="WP_353566167.1">
    <property type="nucleotide sequence ID" value="NZ_BAABRI010000006.1"/>
</dbReference>
<sequence length="376" mass="41632">MKAGLTATMIQGGRSGVAQYVFSLVRELIQRRDLELKLFALEDELPLFDFAKDACEIVPVPRAAAPPVKNILWHQLELPKLARRMKLDVLHVPSYRRLVHHAPCPTVGTIHDLAPFHVRGKYDVARMFYGRVVVKQLARRQKELIAVSHCTARDIERFFGIPQAEIEVVHNGIDHDRFQPGDADADRAWIAEKHGIEAPFFLYISRLEHPAKNHVRLIEAFNQFKQQTGSDWQLALGGGDWHGAEFIHAAAKASPFSGDIRFLGFVPDADLPAIYRAARGMVYPSLFEGFGLPPVEAMACGTPVISSSRGALEEVVADAALCIDPEDVADMAQALTDLVTTPEMAASLRERGLANAKRFDWAIAAEKVAATYARAI</sequence>
<reference evidence="4 5" key="1">
    <citation type="submission" date="2024-02" db="EMBL/GenBank/DDBJ databases">
        <title>Haloferula sargassicola NBRC 104335.</title>
        <authorList>
            <person name="Ichikawa N."/>
            <person name="Katano-Makiyama Y."/>
            <person name="Hidaka K."/>
        </authorList>
    </citation>
    <scope>NUCLEOTIDE SEQUENCE [LARGE SCALE GENOMIC DNA]</scope>
    <source>
        <strain evidence="4 5">NBRC 104335</strain>
    </source>
</reference>
<dbReference type="CDD" id="cd03809">
    <property type="entry name" value="GT4_MtfB-like"/>
    <property type="match status" value="1"/>
</dbReference>
<name>A0ABP9UL29_9BACT</name>
<dbReference type="SUPFAM" id="SSF53756">
    <property type="entry name" value="UDP-Glycosyltransferase/glycogen phosphorylase"/>
    <property type="match status" value="1"/>
</dbReference>
<comment type="caution">
    <text evidence="4">The sequence shown here is derived from an EMBL/GenBank/DDBJ whole genome shotgun (WGS) entry which is preliminary data.</text>
</comment>
<keyword evidence="5" id="KW-1185">Reference proteome</keyword>
<dbReference type="Pfam" id="PF00534">
    <property type="entry name" value="Glycos_transf_1"/>
    <property type="match status" value="1"/>
</dbReference>
<evidence type="ECO:0000313" key="5">
    <source>
        <dbReference type="Proteomes" id="UP001476282"/>
    </source>
</evidence>
<protein>
    <submittedName>
        <fullName evidence="4">Mannosylfructose-phosphate synthase</fullName>
    </submittedName>
</protein>
<feature type="domain" description="Glycosyl transferase family 1" evidence="2">
    <location>
        <begin position="193"/>
        <end position="352"/>
    </location>
</feature>
<dbReference type="EMBL" id="BAABRI010000006">
    <property type="protein sequence ID" value="GAA5482019.1"/>
    <property type="molecule type" value="Genomic_DNA"/>
</dbReference>
<dbReference type="InterPro" id="IPR001296">
    <property type="entry name" value="Glyco_trans_1"/>
</dbReference>